<protein>
    <submittedName>
        <fullName evidence="3">Outer membrane autotransporter protein</fullName>
    </submittedName>
</protein>
<proteinExistence type="predicted"/>
<dbReference type="PROSITE" id="PS51208">
    <property type="entry name" value="AUTOTRANSPORTER"/>
    <property type="match status" value="1"/>
</dbReference>
<dbReference type="NCBIfam" id="TIGR01414">
    <property type="entry name" value="autotrans_barl"/>
    <property type="match status" value="1"/>
</dbReference>
<evidence type="ECO:0000313" key="3">
    <source>
        <dbReference type="EMBL" id="MDQ0395721.1"/>
    </source>
</evidence>
<dbReference type="Pfam" id="PF12951">
    <property type="entry name" value="PATR"/>
    <property type="match status" value="10"/>
</dbReference>
<dbReference type="RefSeq" id="WP_307434853.1">
    <property type="nucleotide sequence ID" value="NZ_JAUSVK010000001.1"/>
</dbReference>
<dbReference type="PANTHER" id="PTHR35037:SF3">
    <property type="entry name" value="C-TERMINAL REGION OF AIDA-LIKE PROTEIN"/>
    <property type="match status" value="1"/>
</dbReference>
<feature type="domain" description="Autotransporter" evidence="2">
    <location>
        <begin position="1619"/>
        <end position="1896"/>
    </location>
</feature>
<dbReference type="Gene3D" id="2.40.128.130">
    <property type="entry name" value="Autotransporter beta-domain"/>
    <property type="match status" value="1"/>
</dbReference>
<dbReference type="EMBL" id="JAUSVK010000001">
    <property type="protein sequence ID" value="MDQ0395721.1"/>
    <property type="molecule type" value="Genomic_DNA"/>
</dbReference>
<dbReference type="Pfam" id="PF03797">
    <property type="entry name" value="Autotransporter"/>
    <property type="match status" value="1"/>
</dbReference>
<dbReference type="InterPro" id="IPR036709">
    <property type="entry name" value="Autotransporte_beta_dom_sf"/>
</dbReference>
<comment type="caution">
    <text evidence="3">The sequence shown here is derived from an EMBL/GenBank/DDBJ whole genome shotgun (WGS) entry which is preliminary data.</text>
</comment>
<dbReference type="PRINTS" id="PR01228">
    <property type="entry name" value="EGGSHELL"/>
</dbReference>
<keyword evidence="1" id="KW-0732">Signal</keyword>
<evidence type="ECO:0000256" key="1">
    <source>
        <dbReference type="ARBA" id="ARBA00022729"/>
    </source>
</evidence>
<dbReference type="Gene3D" id="2.160.20.20">
    <property type="match status" value="3"/>
</dbReference>
<dbReference type="InterPro" id="IPR005546">
    <property type="entry name" value="Autotransporte_beta"/>
</dbReference>
<dbReference type="InterPro" id="IPR051551">
    <property type="entry name" value="Autotransporter_adhesion"/>
</dbReference>
<evidence type="ECO:0000313" key="4">
    <source>
        <dbReference type="Proteomes" id="UP001237448"/>
    </source>
</evidence>
<reference evidence="3 4" key="1">
    <citation type="submission" date="2023-07" db="EMBL/GenBank/DDBJ databases">
        <title>Genomic Encyclopedia of Type Strains, Phase IV (KMG-IV): sequencing the most valuable type-strain genomes for metagenomic binning, comparative biology and taxonomic classification.</title>
        <authorList>
            <person name="Goeker M."/>
        </authorList>
    </citation>
    <scope>NUCLEOTIDE SEQUENCE [LARGE SCALE GENOMIC DNA]</scope>
    <source>
        <strain evidence="3 4">DSM 5896</strain>
    </source>
</reference>
<dbReference type="InterPro" id="IPR012332">
    <property type="entry name" value="Autotransporter_pectin_lyase_C"/>
</dbReference>
<name>A0ABU0FMI7_9HYPH</name>
<dbReference type="NCBIfam" id="TIGR02601">
    <property type="entry name" value="autotrns_rpt"/>
    <property type="match status" value="10"/>
</dbReference>
<dbReference type="InterPro" id="IPR011050">
    <property type="entry name" value="Pectin_lyase_fold/virulence"/>
</dbReference>
<dbReference type="SUPFAM" id="SSF51126">
    <property type="entry name" value="Pectin lyase-like"/>
    <property type="match status" value="6"/>
</dbReference>
<dbReference type="PANTHER" id="PTHR35037">
    <property type="entry name" value="C-TERMINAL REGION OF AIDA-LIKE PROTEIN"/>
    <property type="match status" value="1"/>
</dbReference>
<dbReference type="Proteomes" id="UP001237448">
    <property type="component" value="Unassembled WGS sequence"/>
</dbReference>
<evidence type="ECO:0000259" key="2">
    <source>
        <dbReference type="PROSITE" id="PS51208"/>
    </source>
</evidence>
<sequence length="1896" mass="181040">MLFLAPLAGGSPARADCLDGADGQVYYPGAGCGAGNDGGATAYLDTGGAGGAGGGNGGSGYNGGGGGGGEGSGGGGGMGGFLGSAGGVDGGYGGYRGTGPAVSWNEGGGGGGGGGTGLTVDAEGVISGAIQGGNGGAGGNGADETDRLGGGGGGGGGGIGLLIQTPGSYELTGSAEGGNGGKGGDGGKGTYAVYAGGGGGAGASGVSITGAQLTLAVGASAQGGTGGAGGLGNDPSGNGYAGGGGAGISAYNATIITAGTIVGGLSGDGVQGAALLFRGGTNTLTFLNATSGLTGGIVLQSAASLVLDQATDVTLASPISGNGSVTKAKAGTIVLSGASTYTGATAINAGTLKGGAANSFSAASAYSIAAAGTLDLGGYSQSLGRLSGVAGARITNNGNAAATLTVAGSGTSTFAGTIADGDHALGLAKTGTGTLVLTGANSFSGGTSITGGKLQLGNGGAVGWITGDVTTSSGTRLVFDRSDEVTFAGGISGSGGLEQLGGGVTTLTGTNTYSGGTTLSGGVLSASSNSQLGSTTGTPGGLTFNGGTLRVTGTAFTSTSRAVTIQAGGGTFDIADAANSLSLGAAISGSGRLTKTGAGTLVLTKSSTSFTGDTYLLGGTLSASNNNQLGQTSGNPPDLYLNGGILQVTGTSFTNLGSRVVSLMSGGGGFDIAAAGNIFTVSSNLSGTGSLAKLGAGTLLLSGTNSYSGSTAISAGTLKASAANRFSASSAHVVGASGTLDLAGYNQAIGSLAGAAGAVVTSSGASGSARLTAGGDNSSTVYAGVIRNGANGALALTKTGTGTLTLSGASTFTGATTVSGGALEIDGSSDSATTVKSGASLQGGGTIKAGVGIESGGHLVGASGSTLTMNGLTLASGSNVDVTLGTPSSTALFDVKGDLTLDGTLNVSDAGGFGAGVYRIMDYAGTLTDNGLAIGTTPDGTSASDLYVQTAVDHQVNLVDSSGVTVNFWNGGTTAPDGTIHGGTGTWTTTGANWTDQDGNAPGPMKPQPGFAVFEAAAGTVTVDDDGGLAPVSVTGMQFATSGYTVTGDAITLAPASGAAIIRVGDGTADGRTMTATIASVLEGTGGLKKTDYGTLVLAGTNIYAGGTTIAAGTLSVSADANLGDISGGLTFDATGGPQDSAPTLQTTADVTSARSVTLTTNGAFDAAAATTLTLTGTVAGAGGLTKAGAGTLVLTGANIYQGGTLISAGTLQAAAASLGSGSIEDDAALVLDQASDDTLANTVTGTGTLTKTGTGMLTLSGSNSYAGGTTIEEGTLAVSADANLGDAASGVTFSGGTLEATSSFATTRSFTFDQAATLQVDAGASLVDGGSLGGTGALAKTGTGTLVLNGDSSAYTAATTVSAGKLVVGDDASSGASLASIVTVQDGAALGGKGSIGGLVVESGGTVAPGNSIGTLTVNGNVVFDAGSIYDVEADPASGDSDLIHATGTATLNGGSVLHLGLGGTYQALQTYTILEADSGVTGTFATISSNYAFIDPVLGYTADSVTMTLARNDVSFASVAETRNEATTGAAVDSLPPGTNAVWNAVAVLDAAGARHAFNQLSGEVHASLAGQMIEDSRFVREAALDRLRDAFCATGFGASPARPDAGGITAGAGCEADPGRFTAWGHAFGAWGHAGTDGNAASSSRSIGGFVAGLDAPIFDDWRAGLLAGYSQSNVDVDARGSSATSDDYTLGLYGGRQWGALALRLGGAYTWHDIDTSRTVAFGGFAGYPQASYHASTAQAFGELGYRLTSGGIGLEPFANLAYVNQHVDGFTEEGSAAALTASGRNEGVTFSTLGFHLAGTFETAGLPVTAKATLGWRHAYGETTPTSLFAFSGGSSQFEVAGLPVTRDAAIVDTGLDVHLTPSTTFGVSYGGQFGRNAIDQSAKGTLAVSF</sequence>
<dbReference type="SUPFAM" id="SSF103515">
    <property type="entry name" value="Autotransporter"/>
    <property type="match status" value="1"/>
</dbReference>
<organism evidence="3 4">
    <name type="scientific">Labrys monachus</name>
    <dbReference type="NCBI Taxonomy" id="217067"/>
    <lineage>
        <taxon>Bacteria</taxon>
        <taxon>Pseudomonadati</taxon>
        <taxon>Pseudomonadota</taxon>
        <taxon>Alphaproteobacteria</taxon>
        <taxon>Hyphomicrobiales</taxon>
        <taxon>Xanthobacteraceae</taxon>
        <taxon>Labrys</taxon>
    </lineage>
</organism>
<dbReference type="InterPro" id="IPR013425">
    <property type="entry name" value="Autotrns_rpt"/>
</dbReference>
<keyword evidence="4" id="KW-1185">Reference proteome</keyword>
<gene>
    <name evidence="3" type="ORF">J3R73_005513</name>
</gene>
<dbReference type="InterPro" id="IPR006315">
    <property type="entry name" value="OM_autotransptr_brl_dom"/>
</dbReference>
<accession>A0ABU0FMI7</accession>
<dbReference type="SMART" id="SM00869">
    <property type="entry name" value="Autotransporter"/>
    <property type="match status" value="1"/>
</dbReference>